<dbReference type="InterPro" id="IPR000445">
    <property type="entry name" value="HhH_motif"/>
</dbReference>
<sequence length="287" mass="31065">MLPADLLRWGSQNRRNLPWRDTRDPWAVLVAEVMLQQTRVDRVAERWPRFLDRFPNVASCASVPPAEVIAEWSGLGYNRRAVYLHRAAEVVMARHGGQIPTERAELEALPGIGPYTARAVRAFAHEVEAAVVDTNVARILARWTGRRLTAREAQNLADQSVPSGRVWSWNQTLLDLGALTCTARAPDCKRCPLAARCAWRGEGSDPARGSAGVSGGQTPFEGSDRQGRGRLVAALAGGPVADGRLADAMGWPEDADRARRVVGTLVADGLVVVCASGYALPGWESGT</sequence>
<evidence type="ECO:0000256" key="2">
    <source>
        <dbReference type="ARBA" id="ARBA00001966"/>
    </source>
</evidence>
<evidence type="ECO:0000256" key="4">
    <source>
        <dbReference type="ARBA" id="ARBA00012045"/>
    </source>
</evidence>
<dbReference type="GO" id="GO:0006298">
    <property type="term" value="P:mismatch repair"/>
    <property type="evidence" value="ECO:0007669"/>
    <property type="project" value="TreeGrafter"/>
</dbReference>
<proteinExistence type="inferred from homology"/>
<dbReference type="SUPFAM" id="SSF48150">
    <property type="entry name" value="DNA-glycosylase"/>
    <property type="match status" value="1"/>
</dbReference>
<dbReference type="InterPro" id="IPR003265">
    <property type="entry name" value="HhH-GPD_domain"/>
</dbReference>
<evidence type="ECO:0000256" key="10">
    <source>
        <dbReference type="ARBA" id="ARBA00023014"/>
    </source>
</evidence>
<dbReference type="InterPro" id="IPR023170">
    <property type="entry name" value="HhH_base_excis_C"/>
</dbReference>
<evidence type="ECO:0000256" key="8">
    <source>
        <dbReference type="ARBA" id="ARBA00022801"/>
    </source>
</evidence>
<evidence type="ECO:0000313" key="15">
    <source>
        <dbReference type="EMBL" id="SUZ87553.1"/>
    </source>
</evidence>
<accession>A0A381RE86</accession>
<dbReference type="EMBL" id="UINC01001729">
    <property type="protein sequence ID" value="SUZ87553.1"/>
    <property type="molecule type" value="Genomic_DNA"/>
</dbReference>
<dbReference type="GO" id="GO:0032357">
    <property type="term" value="F:oxidized purine DNA binding"/>
    <property type="evidence" value="ECO:0007669"/>
    <property type="project" value="TreeGrafter"/>
</dbReference>
<comment type="catalytic activity">
    <reaction evidence="1">
        <text>Hydrolyzes free adenine bases from 7,8-dihydro-8-oxoguanine:adenine mismatched double-stranded DNA, leaving an apurinic site.</text>
        <dbReference type="EC" id="3.2.2.31"/>
    </reaction>
</comment>
<comment type="similarity">
    <text evidence="3">Belongs to the Nth/MutY family.</text>
</comment>
<evidence type="ECO:0000259" key="14">
    <source>
        <dbReference type="SMART" id="SM00478"/>
    </source>
</evidence>
<evidence type="ECO:0000256" key="9">
    <source>
        <dbReference type="ARBA" id="ARBA00023004"/>
    </source>
</evidence>
<evidence type="ECO:0000256" key="5">
    <source>
        <dbReference type="ARBA" id="ARBA00022023"/>
    </source>
</evidence>
<keyword evidence="12" id="KW-0326">Glycosidase</keyword>
<evidence type="ECO:0000256" key="3">
    <source>
        <dbReference type="ARBA" id="ARBA00008343"/>
    </source>
</evidence>
<name>A0A381RE86_9ZZZZ</name>
<reference evidence="15" key="1">
    <citation type="submission" date="2018-05" db="EMBL/GenBank/DDBJ databases">
        <authorList>
            <person name="Lanie J.A."/>
            <person name="Ng W.-L."/>
            <person name="Kazmierczak K.M."/>
            <person name="Andrzejewski T.M."/>
            <person name="Davidsen T.M."/>
            <person name="Wayne K.J."/>
            <person name="Tettelin H."/>
            <person name="Glass J.I."/>
            <person name="Rusch D."/>
            <person name="Podicherti R."/>
            <person name="Tsui H.-C.T."/>
            <person name="Winkler M.E."/>
        </authorList>
    </citation>
    <scope>NUCLEOTIDE SEQUENCE</scope>
</reference>
<dbReference type="GO" id="GO:0034039">
    <property type="term" value="F:8-oxo-7,8-dihydroguanine DNA N-glycosylase activity"/>
    <property type="evidence" value="ECO:0007669"/>
    <property type="project" value="TreeGrafter"/>
</dbReference>
<keyword evidence="8" id="KW-0378">Hydrolase</keyword>
<dbReference type="GO" id="GO:0000701">
    <property type="term" value="F:purine-specific mismatch base pair DNA N-glycosylase activity"/>
    <property type="evidence" value="ECO:0007669"/>
    <property type="project" value="UniProtKB-EC"/>
</dbReference>
<dbReference type="PROSITE" id="PS01155">
    <property type="entry name" value="ENDONUCLEASE_III_2"/>
    <property type="match status" value="1"/>
</dbReference>
<evidence type="ECO:0000256" key="13">
    <source>
        <dbReference type="SAM" id="MobiDB-lite"/>
    </source>
</evidence>
<dbReference type="GO" id="GO:0035485">
    <property type="term" value="F:adenine/guanine mispair binding"/>
    <property type="evidence" value="ECO:0007669"/>
    <property type="project" value="TreeGrafter"/>
</dbReference>
<dbReference type="PANTHER" id="PTHR42944">
    <property type="entry name" value="ADENINE DNA GLYCOSYLASE"/>
    <property type="match status" value="1"/>
</dbReference>
<evidence type="ECO:0000256" key="12">
    <source>
        <dbReference type="ARBA" id="ARBA00023295"/>
    </source>
</evidence>
<dbReference type="CDD" id="cd00056">
    <property type="entry name" value="ENDO3c"/>
    <property type="match status" value="1"/>
</dbReference>
<dbReference type="InterPro" id="IPR011257">
    <property type="entry name" value="DNA_glycosylase"/>
</dbReference>
<dbReference type="AlphaFoldDB" id="A0A381RE86"/>
<dbReference type="InterPro" id="IPR044298">
    <property type="entry name" value="MIG/MutY"/>
</dbReference>
<dbReference type="Gene3D" id="1.10.1670.10">
    <property type="entry name" value="Helix-hairpin-Helix base-excision DNA repair enzymes (C-terminal)"/>
    <property type="match status" value="1"/>
</dbReference>
<evidence type="ECO:0000256" key="6">
    <source>
        <dbReference type="ARBA" id="ARBA00022723"/>
    </source>
</evidence>
<dbReference type="Gene3D" id="1.10.340.30">
    <property type="entry name" value="Hypothetical protein, domain 2"/>
    <property type="match status" value="1"/>
</dbReference>
<evidence type="ECO:0000256" key="1">
    <source>
        <dbReference type="ARBA" id="ARBA00000843"/>
    </source>
</evidence>
<gene>
    <name evidence="15" type="ORF">METZ01_LOCUS40407</name>
</gene>
<dbReference type="SMART" id="SM00478">
    <property type="entry name" value="ENDO3c"/>
    <property type="match status" value="1"/>
</dbReference>
<keyword evidence="6" id="KW-0479">Metal-binding</keyword>
<dbReference type="GO" id="GO:0046872">
    <property type="term" value="F:metal ion binding"/>
    <property type="evidence" value="ECO:0007669"/>
    <property type="project" value="UniProtKB-KW"/>
</dbReference>
<feature type="region of interest" description="Disordered" evidence="13">
    <location>
        <begin position="203"/>
        <end position="225"/>
    </location>
</feature>
<evidence type="ECO:0000256" key="7">
    <source>
        <dbReference type="ARBA" id="ARBA00022763"/>
    </source>
</evidence>
<keyword evidence="10" id="KW-0411">Iron-sulfur</keyword>
<dbReference type="EC" id="3.2.2.31" evidence="4"/>
<dbReference type="PANTHER" id="PTHR42944:SF1">
    <property type="entry name" value="ADENINE DNA GLYCOSYLASE"/>
    <property type="match status" value="1"/>
</dbReference>
<keyword evidence="7" id="KW-0227">DNA damage</keyword>
<organism evidence="15">
    <name type="scientific">marine metagenome</name>
    <dbReference type="NCBI Taxonomy" id="408172"/>
    <lineage>
        <taxon>unclassified sequences</taxon>
        <taxon>metagenomes</taxon>
        <taxon>ecological metagenomes</taxon>
    </lineage>
</organism>
<dbReference type="Pfam" id="PF00730">
    <property type="entry name" value="HhH-GPD"/>
    <property type="match status" value="1"/>
</dbReference>
<dbReference type="InterPro" id="IPR004036">
    <property type="entry name" value="Endonuclease-III-like_CS2"/>
</dbReference>
<dbReference type="GO" id="GO:0006284">
    <property type="term" value="P:base-excision repair"/>
    <property type="evidence" value="ECO:0007669"/>
    <property type="project" value="InterPro"/>
</dbReference>
<dbReference type="GO" id="GO:0051536">
    <property type="term" value="F:iron-sulfur cluster binding"/>
    <property type="evidence" value="ECO:0007669"/>
    <property type="project" value="UniProtKB-KW"/>
</dbReference>
<keyword evidence="9" id="KW-0408">Iron</keyword>
<protein>
    <recommendedName>
        <fullName evidence="5">Adenine DNA glycosylase</fullName>
        <ecNumber evidence="4">3.2.2.31</ecNumber>
    </recommendedName>
</protein>
<dbReference type="Pfam" id="PF00633">
    <property type="entry name" value="HHH"/>
    <property type="match status" value="1"/>
</dbReference>
<evidence type="ECO:0000256" key="11">
    <source>
        <dbReference type="ARBA" id="ARBA00023204"/>
    </source>
</evidence>
<keyword evidence="11" id="KW-0234">DNA repair</keyword>
<comment type="cofactor">
    <cofactor evidence="2">
        <name>[4Fe-4S] cluster</name>
        <dbReference type="ChEBI" id="CHEBI:49883"/>
    </cofactor>
</comment>
<feature type="domain" description="HhH-GPD" evidence="14">
    <location>
        <begin position="34"/>
        <end position="179"/>
    </location>
</feature>